<dbReference type="Proteomes" id="UP000609651">
    <property type="component" value="Unassembled WGS sequence"/>
</dbReference>
<keyword evidence="4" id="KW-1185">Reference proteome</keyword>
<evidence type="ECO:0000256" key="2">
    <source>
        <dbReference type="SAM" id="Phobius"/>
    </source>
</evidence>
<proteinExistence type="predicted"/>
<keyword evidence="2" id="KW-0472">Membrane</keyword>
<dbReference type="RefSeq" id="WP_171189459.1">
    <property type="nucleotide sequence ID" value="NZ_WTPX01000166.1"/>
</dbReference>
<evidence type="ECO:0000313" key="4">
    <source>
        <dbReference type="Proteomes" id="UP000609651"/>
    </source>
</evidence>
<evidence type="ECO:0000256" key="1">
    <source>
        <dbReference type="SAM" id="MobiDB-lite"/>
    </source>
</evidence>
<organism evidence="3 4">
    <name type="scientific">Alienimonas chondri</name>
    <dbReference type="NCBI Taxonomy" id="2681879"/>
    <lineage>
        <taxon>Bacteria</taxon>
        <taxon>Pseudomonadati</taxon>
        <taxon>Planctomycetota</taxon>
        <taxon>Planctomycetia</taxon>
        <taxon>Planctomycetales</taxon>
        <taxon>Planctomycetaceae</taxon>
        <taxon>Alienimonas</taxon>
    </lineage>
</organism>
<feature type="transmembrane region" description="Helical" evidence="2">
    <location>
        <begin position="20"/>
        <end position="40"/>
    </location>
</feature>
<feature type="compositionally biased region" description="Basic and acidic residues" evidence="1">
    <location>
        <begin position="191"/>
        <end position="201"/>
    </location>
</feature>
<name>A0ABX1VHB9_9PLAN</name>
<keyword evidence="2" id="KW-0812">Transmembrane</keyword>
<reference evidence="3 4" key="1">
    <citation type="journal article" date="2020" name="Syst. Appl. Microbiol.">
        <title>Alienimonas chondri sp. nov., a novel planctomycete isolated from the biofilm of the red alga Chondrus crispus.</title>
        <authorList>
            <person name="Vitorino I."/>
            <person name="Albuquerque L."/>
            <person name="Wiegand S."/>
            <person name="Kallscheuer N."/>
            <person name="da Costa M.S."/>
            <person name="Lobo-da-Cunha A."/>
            <person name="Jogler C."/>
            <person name="Lage O.M."/>
        </authorList>
    </citation>
    <scope>NUCLEOTIDE SEQUENCE [LARGE SCALE GENOMIC DNA]</scope>
    <source>
        <strain evidence="3 4">LzC2</strain>
    </source>
</reference>
<evidence type="ECO:0000313" key="3">
    <source>
        <dbReference type="EMBL" id="NNJ27549.1"/>
    </source>
</evidence>
<protein>
    <submittedName>
        <fullName evidence="3">Uncharacterized protein</fullName>
    </submittedName>
</protein>
<comment type="caution">
    <text evidence="3">The sequence shown here is derived from an EMBL/GenBank/DDBJ whole genome shotgun (WGS) entry which is preliminary data.</text>
</comment>
<gene>
    <name evidence="3" type="ORF">LzC2_36540</name>
</gene>
<accession>A0ABX1VHB9</accession>
<feature type="region of interest" description="Disordered" evidence="1">
    <location>
        <begin position="177"/>
        <end position="201"/>
    </location>
</feature>
<dbReference type="EMBL" id="WTPX01000166">
    <property type="protein sequence ID" value="NNJ27549.1"/>
    <property type="molecule type" value="Genomic_DNA"/>
</dbReference>
<keyword evidence="2" id="KW-1133">Transmembrane helix</keyword>
<sequence>MTAAPTAAPKPSKWAIVKEWTPHALSAFALTVSIWAAYYARATSPYYYAAPDELTYHLIESNRLTEDDRPLSGTLRVIIKNEADTPAREVSVVLRPMSAAPDITCSVEKTVADGIDGRKIVRLHRIPAGGSAEIRMVDRVTEYPIQFRVFTSGVVYKYCGSVQSVKTELGEVGVDQEQYESYFDPPPNADDPPRKRELEWR</sequence>